<dbReference type="InterPro" id="IPR001077">
    <property type="entry name" value="COMT_C"/>
</dbReference>
<feature type="active site" description="Proton acceptor" evidence="4">
    <location>
        <position position="273"/>
    </location>
</feature>
<evidence type="ECO:0000259" key="6">
    <source>
        <dbReference type="Pfam" id="PF08100"/>
    </source>
</evidence>
<keyword evidence="2" id="KW-0808">Transferase</keyword>
<reference evidence="7" key="1">
    <citation type="submission" date="2021-03" db="EMBL/GenBank/DDBJ databases">
        <authorList>
            <person name="Li Z."/>
            <person name="Yang C."/>
        </authorList>
    </citation>
    <scope>NUCLEOTIDE SEQUENCE</scope>
    <source>
        <strain evidence="7">Dzin_1.0</strain>
        <tissue evidence="7">Leaf</tissue>
    </source>
</reference>
<evidence type="ECO:0000256" key="1">
    <source>
        <dbReference type="ARBA" id="ARBA00022603"/>
    </source>
</evidence>
<dbReference type="FunFam" id="1.10.10.10:FF:000357">
    <property type="entry name" value="Caffeic acid 3-O-methyltransferase"/>
    <property type="match status" value="1"/>
</dbReference>
<name>A0A9D5H8E2_9LILI</name>
<reference evidence="7" key="2">
    <citation type="journal article" date="2022" name="Hortic Res">
        <title>The genome of Dioscorea zingiberensis sheds light on the biosynthesis, origin and evolution of the medicinally important diosgenin saponins.</title>
        <authorList>
            <person name="Li Y."/>
            <person name="Tan C."/>
            <person name="Li Z."/>
            <person name="Guo J."/>
            <person name="Li S."/>
            <person name="Chen X."/>
            <person name="Wang C."/>
            <person name="Dai X."/>
            <person name="Yang H."/>
            <person name="Song W."/>
            <person name="Hou L."/>
            <person name="Xu J."/>
            <person name="Tong Z."/>
            <person name="Xu A."/>
            <person name="Yuan X."/>
            <person name="Wang W."/>
            <person name="Yang Q."/>
            <person name="Chen L."/>
            <person name="Sun Z."/>
            <person name="Wang K."/>
            <person name="Pan B."/>
            <person name="Chen J."/>
            <person name="Bao Y."/>
            <person name="Liu F."/>
            <person name="Qi X."/>
            <person name="Gang D.R."/>
            <person name="Wen J."/>
            <person name="Li J."/>
        </authorList>
    </citation>
    <scope>NUCLEOTIDE SEQUENCE</scope>
    <source>
        <strain evidence="7">Dzin_1.0</strain>
    </source>
</reference>
<dbReference type="PANTHER" id="PTHR11746">
    <property type="entry name" value="O-METHYLTRANSFERASE"/>
    <property type="match status" value="1"/>
</dbReference>
<comment type="caution">
    <text evidence="7">The sequence shown here is derived from an EMBL/GenBank/DDBJ whole genome shotgun (WGS) entry which is preliminary data.</text>
</comment>
<dbReference type="PROSITE" id="PS51683">
    <property type="entry name" value="SAM_OMT_II"/>
    <property type="match status" value="1"/>
</dbReference>
<dbReference type="GO" id="GO:0046983">
    <property type="term" value="F:protein dimerization activity"/>
    <property type="evidence" value="ECO:0007669"/>
    <property type="project" value="InterPro"/>
</dbReference>
<dbReference type="SUPFAM" id="SSF53335">
    <property type="entry name" value="S-adenosyl-L-methionine-dependent methyltransferases"/>
    <property type="match status" value="1"/>
</dbReference>
<dbReference type="Pfam" id="PF00891">
    <property type="entry name" value="Methyltransf_2"/>
    <property type="match status" value="1"/>
</dbReference>
<dbReference type="InterPro" id="IPR036390">
    <property type="entry name" value="WH_DNA-bd_sf"/>
</dbReference>
<dbReference type="GO" id="GO:0008171">
    <property type="term" value="F:O-methyltransferase activity"/>
    <property type="evidence" value="ECO:0007669"/>
    <property type="project" value="InterPro"/>
</dbReference>
<dbReference type="PIRSF" id="PIRSF005739">
    <property type="entry name" value="O-mtase"/>
    <property type="match status" value="1"/>
</dbReference>
<keyword evidence="3" id="KW-0949">S-adenosyl-L-methionine</keyword>
<keyword evidence="8" id="KW-1185">Reference proteome</keyword>
<evidence type="ECO:0000313" key="8">
    <source>
        <dbReference type="Proteomes" id="UP001085076"/>
    </source>
</evidence>
<dbReference type="AlphaFoldDB" id="A0A9D5H8E2"/>
<dbReference type="InterPro" id="IPR016461">
    <property type="entry name" value="COMT-like"/>
</dbReference>
<feature type="domain" description="O-methyltransferase dimerisation" evidence="6">
    <location>
        <begin position="31"/>
        <end position="120"/>
    </location>
</feature>
<accession>A0A9D5H8E2</accession>
<sequence length="367" mass="40207">MAPVESISRTAKGKANEAEEAGAFCRAVTLGNGTVLSMTLKAIMELGVLDIMAAEGPGSLLSPEEIASRIQTTNPDAPEVLDRMLRFLASDDVVKCELVAGEDGKTRRRYGLGLVGKFFTDDDDGMSLAPLMILHHCKVSKDIFSSLKYAVLEGTTPFSKATGATLFEYHNKDTWYTEVFNKTMFNLTTMLVKKILEKYKGFESLKKLVDVGGGLGATLGLILSKYPHIKGINFDLPFLISQAPAVPGVEHIGGNMFESVPSGDAIFMKWILHDWSDENCVKILKNCWKALPDSGKVIIVEVVVPEKPEDSDEAKHSLMTDILMLACCVGGKERTEKEYECLAKESGFSGFKAVCHAFGFCVMEFYK</sequence>
<dbReference type="Gene3D" id="3.40.50.150">
    <property type="entry name" value="Vaccinia Virus protein VP39"/>
    <property type="match status" value="1"/>
</dbReference>
<dbReference type="SUPFAM" id="SSF46785">
    <property type="entry name" value="Winged helix' DNA-binding domain"/>
    <property type="match status" value="1"/>
</dbReference>
<dbReference type="Gene3D" id="1.10.10.10">
    <property type="entry name" value="Winged helix-like DNA-binding domain superfamily/Winged helix DNA-binding domain"/>
    <property type="match status" value="1"/>
</dbReference>
<feature type="domain" description="O-methyltransferase C-terminal" evidence="5">
    <location>
        <begin position="144"/>
        <end position="349"/>
    </location>
</feature>
<evidence type="ECO:0000256" key="4">
    <source>
        <dbReference type="PIRSR" id="PIRSR005739-1"/>
    </source>
</evidence>
<organism evidence="7 8">
    <name type="scientific">Dioscorea zingiberensis</name>
    <dbReference type="NCBI Taxonomy" id="325984"/>
    <lineage>
        <taxon>Eukaryota</taxon>
        <taxon>Viridiplantae</taxon>
        <taxon>Streptophyta</taxon>
        <taxon>Embryophyta</taxon>
        <taxon>Tracheophyta</taxon>
        <taxon>Spermatophyta</taxon>
        <taxon>Magnoliopsida</taxon>
        <taxon>Liliopsida</taxon>
        <taxon>Dioscoreales</taxon>
        <taxon>Dioscoreaceae</taxon>
        <taxon>Dioscorea</taxon>
    </lineage>
</organism>
<proteinExistence type="predicted"/>
<dbReference type="OrthoDB" id="728759at2759"/>
<dbReference type="FunFam" id="3.40.50.150:FF:000061">
    <property type="entry name" value="Caffeic acid O-methyltransferase"/>
    <property type="match status" value="1"/>
</dbReference>
<dbReference type="GO" id="GO:0032259">
    <property type="term" value="P:methylation"/>
    <property type="evidence" value="ECO:0007669"/>
    <property type="project" value="UniProtKB-KW"/>
</dbReference>
<dbReference type="Pfam" id="PF08100">
    <property type="entry name" value="Dimerisation"/>
    <property type="match status" value="1"/>
</dbReference>
<keyword evidence="1" id="KW-0489">Methyltransferase</keyword>
<dbReference type="InterPro" id="IPR029063">
    <property type="entry name" value="SAM-dependent_MTases_sf"/>
</dbReference>
<protein>
    <submittedName>
        <fullName evidence="7">Uncharacterized protein</fullName>
    </submittedName>
</protein>
<dbReference type="InterPro" id="IPR012967">
    <property type="entry name" value="COMT_dimerisation"/>
</dbReference>
<evidence type="ECO:0000256" key="2">
    <source>
        <dbReference type="ARBA" id="ARBA00022679"/>
    </source>
</evidence>
<evidence type="ECO:0000256" key="3">
    <source>
        <dbReference type="ARBA" id="ARBA00022691"/>
    </source>
</evidence>
<evidence type="ECO:0000259" key="5">
    <source>
        <dbReference type="Pfam" id="PF00891"/>
    </source>
</evidence>
<dbReference type="Proteomes" id="UP001085076">
    <property type="component" value="Miscellaneous, Linkage group lg07"/>
</dbReference>
<dbReference type="EMBL" id="JAGGNH010000007">
    <property type="protein sequence ID" value="KAJ0967129.1"/>
    <property type="molecule type" value="Genomic_DNA"/>
</dbReference>
<gene>
    <name evidence="7" type="ORF">J5N97_024046</name>
</gene>
<dbReference type="InterPro" id="IPR036388">
    <property type="entry name" value="WH-like_DNA-bd_sf"/>
</dbReference>
<evidence type="ECO:0000313" key="7">
    <source>
        <dbReference type="EMBL" id="KAJ0967129.1"/>
    </source>
</evidence>